<name>Q1LPS4_CUPMC</name>
<dbReference type="HOGENOM" id="CLU_992951_0_0_4"/>
<accession>Q1LPS4</accession>
<dbReference type="Proteomes" id="UP000002429">
    <property type="component" value="Chromosome"/>
</dbReference>
<proteinExistence type="predicted"/>
<dbReference type="AlphaFoldDB" id="Q1LPS4"/>
<evidence type="ECO:0000313" key="1">
    <source>
        <dbReference type="EMBL" id="ABF07852.1"/>
    </source>
</evidence>
<reference evidence="2" key="1">
    <citation type="journal article" date="2010" name="PLoS ONE">
        <title>The complete genome sequence of Cupriavidus metallidurans strain CH34, a master survivalist in harsh and anthropogenic environments.</title>
        <authorList>
            <person name="Janssen P.J."/>
            <person name="Van Houdt R."/>
            <person name="Moors H."/>
            <person name="Monsieurs P."/>
            <person name="Morin N."/>
            <person name="Michaux A."/>
            <person name="Benotmane M.A."/>
            <person name="Leys N."/>
            <person name="Vallaeys T."/>
            <person name="Lapidus A."/>
            <person name="Monchy S."/>
            <person name="Medigue C."/>
            <person name="Taghavi S."/>
            <person name="McCorkle S."/>
            <person name="Dunn J."/>
            <person name="van der Lelie D."/>
            <person name="Mergeay M."/>
        </authorList>
    </citation>
    <scope>NUCLEOTIDE SEQUENCE [LARGE SCALE GENOMIC DNA]</scope>
    <source>
        <strain evidence="2">ATCC 43123 / DSM 2839 / NBRC 102507 / CH34</strain>
    </source>
</reference>
<sequence length="229" mass="24228">MRIYTFFHAHHRGDLPHLKTATTNGFGHCLCVIPTTAGLGHSCDYIHLRAGDCYPVTVAGHPEWWACLQGGLRVLDGDAERAVLACGDIHTPEVHQAVELQAVVDSVLVRAIPQAGEAGHCNAGAAEFIAIDAGEAEWAQHLHARGLVWGVCHRGVLNLQWRGGASGGEVQSTYLQPGMAFAPEPDDDYCIDAMLSGAGLLCCMQPAPAPAPVPVPSDAYAPQGERQAA</sequence>
<dbReference type="EMBL" id="CP000352">
    <property type="protein sequence ID" value="ABF07852.1"/>
    <property type="molecule type" value="Genomic_DNA"/>
</dbReference>
<dbReference type="KEGG" id="rme:Rmet_0966"/>
<protein>
    <submittedName>
        <fullName evidence="1">Uncharacterized protein</fullName>
    </submittedName>
</protein>
<evidence type="ECO:0000313" key="2">
    <source>
        <dbReference type="Proteomes" id="UP000002429"/>
    </source>
</evidence>
<organism evidence="1 2">
    <name type="scientific">Cupriavidus metallidurans (strain ATCC 43123 / DSM 2839 / NBRC 102507 / CH34)</name>
    <name type="common">Ralstonia metallidurans</name>
    <dbReference type="NCBI Taxonomy" id="266264"/>
    <lineage>
        <taxon>Bacteria</taxon>
        <taxon>Pseudomonadati</taxon>
        <taxon>Pseudomonadota</taxon>
        <taxon>Betaproteobacteria</taxon>
        <taxon>Burkholderiales</taxon>
        <taxon>Burkholderiaceae</taxon>
        <taxon>Cupriavidus</taxon>
    </lineage>
</organism>
<gene>
    <name evidence="1" type="ordered locus">Rmet_0966</name>
</gene>
<dbReference type="RefSeq" id="WP_011515771.1">
    <property type="nucleotide sequence ID" value="NC_007973.1"/>
</dbReference>
<keyword evidence="2" id="KW-1185">Reference proteome</keyword>